<comment type="caution">
    <text evidence="2">The sequence shown here is derived from an EMBL/GenBank/DDBJ whole genome shotgun (WGS) entry which is preliminary data.</text>
</comment>
<dbReference type="AlphaFoldDB" id="X1SA60"/>
<reference evidence="2" key="1">
    <citation type="journal article" date="2014" name="Front. Microbiol.">
        <title>High frequency of phylogenetically diverse reductive dehalogenase-homologous genes in deep subseafloor sedimentary metagenomes.</title>
        <authorList>
            <person name="Kawai M."/>
            <person name="Futagami T."/>
            <person name="Toyoda A."/>
            <person name="Takaki Y."/>
            <person name="Nishi S."/>
            <person name="Hori S."/>
            <person name="Arai W."/>
            <person name="Tsubouchi T."/>
            <person name="Morono Y."/>
            <person name="Uchiyama I."/>
            <person name="Ito T."/>
            <person name="Fujiyama A."/>
            <person name="Inagaki F."/>
            <person name="Takami H."/>
        </authorList>
    </citation>
    <scope>NUCLEOTIDE SEQUENCE</scope>
    <source>
        <strain evidence="2">Expedition CK06-06</strain>
    </source>
</reference>
<keyword evidence="1" id="KW-0812">Transmembrane</keyword>
<gene>
    <name evidence="2" type="ORF">S12H4_03909</name>
</gene>
<evidence type="ECO:0000256" key="1">
    <source>
        <dbReference type="SAM" id="Phobius"/>
    </source>
</evidence>
<keyword evidence="1" id="KW-1133">Transmembrane helix</keyword>
<protein>
    <submittedName>
        <fullName evidence="2">Uncharacterized protein</fullName>
    </submittedName>
</protein>
<accession>X1SA60</accession>
<feature type="transmembrane region" description="Helical" evidence="1">
    <location>
        <begin position="58"/>
        <end position="81"/>
    </location>
</feature>
<proteinExistence type="predicted"/>
<dbReference type="EMBL" id="BARW01001150">
    <property type="protein sequence ID" value="GAI72325.1"/>
    <property type="molecule type" value="Genomic_DNA"/>
</dbReference>
<sequence length="85" mass="8597">MALNENECQQCRAVLGQLKAEYGGAGQVPEVKARIGEVEAALERECSSSGSSSSEVGAALVGLGVLAVGAVGFTALLAAAFRSRQ</sequence>
<evidence type="ECO:0000313" key="2">
    <source>
        <dbReference type="EMBL" id="GAI72325.1"/>
    </source>
</evidence>
<keyword evidence="1" id="KW-0472">Membrane</keyword>
<name>X1SA60_9ZZZZ</name>
<organism evidence="2">
    <name type="scientific">marine sediment metagenome</name>
    <dbReference type="NCBI Taxonomy" id="412755"/>
    <lineage>
        <taxon>unclassified sequences</taxon>
        <taxon>metagenomes</taxon>
        <taxon>ecological metagenomes</taxon>
    </lineage>
</organism>